<dbReference type="GO" id="GO:0003677">
    <property type="term" value="F:DNA binding"/>
    <property type="evidence" value="ECO:0007669"/>
    <property type="project" value="InterPro"/>
</dbReference>
<dbReference type="SUPFAM" id="SSF47413">
    <property type="entry name" value="lambda repressor-like DNA-binding domains"/>
    <property type="match status" value="1"/>
</dbReference>
<dbReference type="InterPro" id="IPR010982">
    <property type="entry name" value="Lambda_DNA-bd_dom_sf"/>
</dbReference>
<dbReference type="EMBL" id="LBHC01000001">
    <property type="protein sequence ID" value="KLE32712.1"/>
    <property type="molecule type" value="Genomic_DNA"/>
</dbReference>
<protein>
    <submittedName>
        <fullName evidence="1">Uncharacterized protein</fullName>
    </submittedName>
</protein>
<proteinExistence type="predicted"/>
<reference evidence="1 2" key="1">
    <citation type="submission" date="2015-04" db="EMBL/GenBank/DDBJ databases">
        <title>The draft genome sequence of Erythrobacr gangjinensis K7-2.</title>
        <authorList>
            <person name="Zhuang L."/>
            <person name="Liu Y."/>
            <person name="Shao Z."/>
        </authorList>
    </citation>
    <scope>NUCLEOTIDE SEQUENCE [LARGE SCALE GENOMIC DNA]</scope>
    <source>
        <strain evidence="1 2">K7-2</strain>
    </source>
</reference>
<keyword evidence="2" id="KW-1185">Reference proteome</keyword>
<evidence type="ECO:0000313" key="2">
    <source>
        <dbReference type="Proteomes" id="UP000053070"/>
    </source>
</evidence>
<evidence type="ECO:0000313" key="1">
    <source>
        <dbReference type="EMBL" id="KLE32712.1"/>
    </source>
</evidence>
<sequence>MDNKKVEQLAGDVDAIKKFMVIDLISRGFSQDEVGKLMGADQSTVSKMFPGGILKKARSLKKA</sequence>
<dbReference type="PATRIC" id="fig|502682.8.peg.261"/>
<dbReference type="Proteomes" id="UP000053070">
    <property type="component" value="Unassembled WGS sequence"/>
</dbReference>
<dbReference type="KEGG" id="egn:BMF35_a1680"/>
<name>A0A0G9MPR5_9SPHN</name>
<dbReference type="OrthoDB" id="5704033at2"/>
<accession>A0A0G9MPR5</accession>
<comment type="caution">
    <text evidence="1">The sequence shown here is derived from an EMBL/GenBank/DDBJ whole genome shotgun (WGS) entry which is preliminary data.</text>
</comment>
<gene>
    <name evidence="1" type="ORF">AAW01_01270</name>
</gene>
<organism evidence="1 2">
    <name type="scientific">Aurantiacibacter gangjinensis</name>
    <dbReference type="NCBI Taxonomy" id="502682"/>
    <lineage>
        <taxon>Bacteria</taxon>
        <taxon>Pseudomonadati</taxon>
        <taxon>Pseudomonadota</taxon>
        <taxon>Alphaproteobacteria</taxon>
        <taxon>Sphingomonadales</taxon>
        <taxon>Erythrobacteraceae</taxon>
        <taxon>Aurantiacibacter</taxon>
    </lineage>
</organism>
<dbReference type="RefSeq" id="WP_047005562.1">
    <property type="nucleotide sequence ID" value="NZ_CP018097.1"/>
</dbReference>
<dbReference type="AlphaFoldDB" id="A0A0G9MPR5"/>